<organism evidence="2 3">
    <name type="scientific">Petrolisthes cinctipes</name>
    <name type="common">Flat porcelain crab</name>
    <dbReference type="NCBI Taxonomy" id="88211"/>
    <lineage>
        <taxon>Eukaryota</taxon>
        <taxon>Metazoa</taxon>
        <taxon>Ecdysozoa</taxon>
        <taxon>Arthropoda</taxon>
        <taxon>Crustacea</taxon>
        <taxon>Multicrustacea</taxon>
        <taxon>Malacostraca</taxon>
        <taxon>Eumalacostraca</taxon>
        <taxon>Eucarida</taxon>
        <taxon>Decapoda</taxon>
        <taxon>Pleocyemata</taxon>
        <taxon>Anomura</taxon>
        <taxon>Galatheoidea</taxon>
        <taxon>Porcellanidae</taxon>
        <taxon>Petrolisthes</taxon>
    </lineage>
</organism>
<comment type="caution">
    <text evidence="2">The sequence shown here is derived from an EMBL/GenBank/DDBJ whole genome shotgun (WGS) entry which is preliminary data.</text>
</comment>
<feature type="region of interest" description="Disordered" evidence="1">
    <location>
        <begin position="1"/>
        <end position="130"/>
    </location>
</feature>
<feature type="compositionally biased region" description="Basic and acidic residues" evidence="1">
    <location>
        <begin position="1"/>
        <end position="12"/>
    </location>
</feature>
<gene>
    <name evidence="2" type="ORF">Pcinc_035040</name>
</gene>
<evidence type="ECO:0000313" key="2">
    <source>
        <dbReference type="EMBL" id="KAK3858796.1"/>
    </source>
</evidence>
<feature type="compositionally biased region" description="Basic and acidic residues" evidence="1">
    <location>
        <begin position="69"/>
        <end position="92"/>
    </location>
</feature>
<feature type="compositionally biased region" description="Basic and acidic residues" evidence="1">
    <location>
        <begin position="118"/>
        <end position="130"/>
    </location>
</feature>
<accession>A0AAE1BXK0</accession>
<evidence type="ECO:0000256" key="1">
    <source>
        <dbReference type="SAM" id="MobiDB-lite"/>
    </source>
</evidence>
<dbReference type="Proteomes" id="UP001286313">
    <property type="component" value="Unassembled WGS sequence"/>
</dbReference>
<reference evidence="2" key="1">
    <citation type="submission" date="2023-10" db="EMBL/GenBank/DDBJ databases">
        <title>Genome assemblies of two species of porcelain crab, Petrolisthes cinctipes and Petrolisthes manimaculis (Anomura: Porcellanidae).</title>
        <authorList>
            <person name="Angst P."/>
        </authorList>
    </citation>
    <scope>NUCLEOTIDE SEQUENCE</scope>
    <source>
        <strain evidence="2">PB745_01</strain>
        <tissue evidence="2">Gill</tissue>
    </source>
</reference>
<feature type="compositionally biased region" description="Basic and acidic residues" evidence="1">
    <location>
        <begin position="28"/>
        <end position="62"/>
    </location>
</feature>
<name>A0AAE1BXK0_PETCI</name>
<keyword evidence="3" id="KW-1185">Reference proteome</keyword>
<proteinExistence type="predicted"/>
<evidence type="ECO:0000313" key="3">
    <source>
        <dbReference type="Proteomes" id="UP001286313"/>
    </source>
</evidence>
<protein>
    <submittedName>
        <fullName evidence="2">Uncharacterized protein</fullName>
    </submittedName>
</protein>
<feature type="compositionally biased region" description="Gly residues" evidence="1">
    <location>
        <begin position="16"/>
        <end position="27"/>
    </location>
</feature>
<sequence>MKEQGGREKEEQAEGGNEGTGGRGLGCGKDEGTERRNRPGLEGEGTGERETEDRLGGTEKQAEGGNEGTGERETEKQTGTEDEGTRERETRNRLGLKIIKQGNRGTENRGRRNRMKVRMKEHEEREPYRT</sequence>
<dbReference type="EMBL" id="JAWQEG010005213">
    <property type="protein sequence ID" value="KAK3858796.1"/>
    <property type="molecule type" value="Genomic_DNA"/>
</dbReference>
<dbReference type="AlphaFoldDB" id="A0AAE1BXK0"/>